<organism evidence="5 6">
    <name type="scientific">Zavarzinia aquatilis</name>
    <dbReference type="NCBI Taxonomy" id="2211142"/>
    <lineage>
        <taxon>Bacteria</taxon>
        <taxon>Pseudomonadati</taxon>
        <taxon>Pseudomonadota</taxon>
        <taxon>Alphaproteobacteria</taxon>
        <taxon>Rhodospirillales</taxon>
        <taxon>Zavarziniaceae</taxon>
        <taxon>Zavarzinia</taxon>
    </lineage>
</organism>
<comment type="subcellular location">
    <subcellularLocation>
        <location evidence="1">Periplasm</location>
    </subcellularLocation>
</comment>
<dbReference type="InterPro" id="IPR006311">
    <property type="entry name" value="TAT_signal"/>
</dbReference>
<dbReference type="PANTHER" id="PTHR30222:SF17">
    <property type="entry name" value="SPERMIDINE_PUTRESCINE-BINDING PERIPLASMIC PROTEIN"/>
    <property type="match status" value="1"/>
</dbReference>
<dbReference type="AlphaFoldDB" id="A0A317EGE0"/>
<protein>
    <recommendedName>
        <fullName evidence="7">Spermidine/putrescine ABC transporter substrate-binding protein</fullName>
    </recommendedName>
</protein>
<dbReference type="OrthoDB" id="7811527at2"/>
<evidence type="ECO:0000256" key="3">
    <source>
        <dbReference type="ARBA" id="ARBA00022729"/>
    </source>
</evidence>
<keyword evidence="6" id="KW-1185">Reference proteome</keyword>
<reference evidence="5 6" key="1">
    <citation type="submission" date="2018-05" db="EMBL/GenBank/DDBJ databases">
        <title>Zavarzinia sp. HR-AS.</title>
        <authorList>
            <person name="Lee Y."/>
            <person name="Jeon C.O."/>
        </authorList>
    </citation>
    <scope>NUCLEOTIDE SEQUENCE [LARGE SCALE GENOMIC DNA]</scope>
    <source>
        <strain evidence="5 6">HR-AS</strain>
    </source>
</reference>
<dbReference type="GO" id="GO:0015846">
    <property type="term" value="P:polyamine transport"/>
    <property type="evidence" value="ECO:0007669"/>
    <property type="project" value="InterPro"/>
</dbReference>
<evidence type="ECO:0000256" key="4">
    <source>
        <dbReference type="ARBA" id="ARBA00022764"/>
    </source>
</evidence>
<dbReference type="Proteomes" id="UP000245461">
    <property type="component" value="Unassembled WGS sequence"/>
</dbReference>
<evidence type="ECO:0000313" key="5">
    <source>
        <dbReference type="EMBL" id="PWR25160.1"/>
    </source>
</evidence>
<dbReference type="PRINTS" id="PR00909">
    <property type="entry name" value="SPERMDNBNDNG"/>
</dbReference>
<dbReference type="GO" id="GO:0019808">
    <property type="term" value="F:polyamine binding"/>
    <property type="evidence" value="ECO:0007669"/>
    <property type="project" value="InterPro"/>
</dbReference>
<sequence>MSSKDEILRVRRYFNLSRRDMLRGAAALGAAGALGFGGMRKAAAATDINYIGWEGYDTFLTGGEFDKAKGYALQKTLISSTDEIITKLRLDSSAVDVCTPYFVNDDFLAAEGLLAPLDLAQIPNFAKLHPTIKQFAESNMTTDGTWYACPFTFGSICMLYDSTKIAAPTSWADLMKDEYKGKAAITADYQGNIFAMARVLGIANPHHMTRDELAKTTDLLITLKKKHLKAIAPSYGDLINMYVNKEIVISQGWEPVSTWIGDGTTVKVAYPKEGSSGFIEGYAIGKGSAKSAEAHALINNALSLEGQIAGADLSSIPVVTSEAMEKAGAANKALYDYTDLEGYFTRKTLVMEMYPLDEDGEYAIWDDYQEAWEKVLKA</sequence>
<dbReference type="Pfam" id="PF10518">
    <property type="entry name" value="TAT_signal"/>
    <property type="match status" value="1"/>
</dbReference>
<keyword evidence="4" id="KW-0574">Periplasm</keyword>
<comment type="caution">
    <text evidence="5">The sequence shown here is derived from an EMBL/GenBank/DDBJ whole genome shotgun (WGS) entry which is preliminary data.</text>
</comment>
<keyword evidence="2" id="KW-0813">Transport</keyword>
<dbReference type="SUPFAM" id="SSF53850">
    <property type="entry name" value="Periplasmic binding protein-like II"/>
    <property type="match status" value="1"/>
</dbReference>
<proteinExistence type="predicted"/>
<dbReference type="PANTHER" id="PTHR30222">
    <property type="entry name" value="SPERMIDINE/PUTRESCINE-BINDING PERIPLASMIC PROTEIN"/>
    <property type="match status" value="1"/>
</dbReference>
<name>A0A317EGE0_9PROT</name>
<evidence type="ECO:0000313" key="6">
    <source>
        <dbReference type="Proteomes" id="UP000245461"/>
    </source>
</evidence>
<dbReference type="InterPro" id="IPR019546">
    <property type="entry name" value="TAT_signal_bac_arc"/>
</dbReference>
<gene>
    <name evidence="5" type="ORF">DKG74_05185</name>
</gene>
<evidence type="ECO:0000256" key="2">
    <source>
        <dbReference type="ARBA" id="ARBA00022448"/>
    </source>
</evidence>
<evidence type="ECO:0000256" key="1">
    <source>
        <dbReference type="ARBA" id="ARBA00004418"/>
    </source>
</evidence>
<evidence type="ECO:0008006" key="7">
    <source>
        <dbReference type="Google" id="ProtNLM"/>
    </source>
</evidence>
<dbReference type="GO" id="GO:0042597">
    <property type="term" value="C:periplasmic space"/>
    <property type="evidence" value="ECO:0007669"/>
    <property type="project" value="UniProtKB-SubCell"/>
</dbReference>
<dbReference type="EMBL" id="QGLE01000002">
    <property type="protein sequence ID" value="PWR25160.1"/>
    <property type="molecule type" value="Genomic_DNA"/>
</dbReference>
<accession>A0A317EGE0</accession>
<dbReference type="InterPro" id="IPR001188">
    <property type="entry name" value="Sperm_putr-bd"/>
</dbReference>
<dbReference type="Pfam" id="PF13343">
    <property type="entry name" value="SBP_bac_6"/>
    <property type="match status" value="1"/>
</dbReference>
<keyword evidence="3" id="KW-0732">Signal</keyword>
<dbReference type="RefSeq" id="WP_109903325.1">
    <property type="nucleotide sequence ID" value="NZ_QGLE01000002.1"/>
</dbReference>
<dbReference type="PROSITE" id="PS51318">
    <property type="entry name" value="TAT"/>
    <property type="match status" value="1"/>
</dbReference>
<dbReference type="Gene3D" id="3.40.190.10">
    <property type="entry name" value="Periplasmic binding protein-like II"/>
    <property type="match status" value="2"/>
</dbReference>